<reference evidence="2" key="1">
    <citation type="submission" date="2014-02" db="EMBL/GenBank/DDBJ databases">
        <title>Complete genome sequence and comparative genomic analysis of the nitrogen-fixing bacterium Leptospirillum ferriphilum YSK.</title>
        <authorList>
            <person name="Guo X."/>
            <person name="Yin H."/>
            <person name="Liang Y."/>
            <person name="Hu Q."/>
            <person name="Ma L."/>
            <person name="Xiao Y."/>
            <person name="Zhang X."/>
            <person name="Qiu G."/>
            <person name="Liu X."/>
        </authorList>
    </citation>
    <scope>NUCLEOTIDE SEQUENCE [LARGE SCALE GENOMIC DNA]</scope>
    <source>
        <strain evidence="2">YSK</strain>
    </source>
</reference>
<proteinExistence type="predicted"/>
<organism evidence="1 2">
    <name type="scientific">Leptospirillum ferriphilum YSK</name>
    <dbReference type="NCBI Taxonomy" id="1441628"/>
    <lineage>
        <taxon>Bacteria</taxon>
        <taxon>Pseudomonadati</taxon>
        <taxon>Nitrospirota</taxon>
        <taxon>Nitrospiria</taxon>
        <taxon>Nitrospirales</taxon>
        <taxon>Nitrospiraceae</taxon>
        <taxon>Leptospirillum</taxon>
    </lineage>
</organism>
<dbReference type="HOGENOM" id="CLU_653457_0_0_0"/>
<reference evidence="1 2" key="2">
    <citation type="journal article" date="2015" name="Biomed. Res. Int.">
        <title>Effects of Arsenite Resistance on the Growth and Functional Gene Expression of Leptospirillum ferriphilum and Acidithiobacillus thiooxidans in Pure Culture and Coculture.</title>
        <authorList>
            <person name="Jiang H."/>
            <person name="Liang Y."/>
            <person name="Yin H."/>
            <person name="Xiao Y."/>
            <person name="Guo X."/>
            <person name="Xu Y."/>
            <person name="Hu Q."/>
            <person name="Liu H."/>
            <person name="Liu X."/>
        </authorList>
    </citation>
    <scope>NUCLEOTIDE SEQUENCE [LARGE SCALE GENOMIC DNA]</scope>
    <source>
        <strain evidence="1 2">YSK</strain>
    </source>
</reference>
<dbReference type="Proteomes" id="UP000027059">
    <property type="component" value="Chromosome"/>
</dbReference>
<name>A0A059Y2R5_9BACT</name>
<accession>A0A059Y2R5</accession>
<protein>
    <submittedName>
        <fullName evidence="1">Uncharacterized protein</fullName>
    </submittedName>
</protein>
<dbReference type="EMBL" id="CP007243">
    <property type="protein sequence ID" value="AIA31861.1"/>
    <property type="molecule type" value="Genomic_DNA"/>
</dbReference>
<gene>
    <name evidence="1" type="ORF">Y981_09170</name>
</gene>
<keyword evidence="2" id="KW-1185">Reference proteome</keyword>
<evidence type="ECO:0000313" key="2">
    <source>
        <dbReference type="Proteomes" id="UP000027059"/>
    </source>
</evidence>
<dbReference type="OrthoDB" id="9865797at2"/>
<dbReference type="AlphaFoldDB" id="A0A059Y2R5"/>
<dbReference type="KEGG" id="lfp:Y981_09170"/>
<sequence>MAKKPGELARKIGAVGFERQARMLQWKMHVQDAMFTPPFPDKTAFHNLIDSLGVYQGLFRNNAYLELYSRYQTRIWPSVNHEKTYQDLFAFLEESVRQEERPQFSLFQEQALACPETLAGSFSFSHPVSSDLSQVGISMRRSPWGMHVIFSPGKNRSAVQQMLSTTEKVCWKTLWHGLEPWFSEEEIERLATELIRTIPEGLARGALFYRETYAPARAGVSQTLVYEFKKDKWQRTVLDEELLPPSLKTQAYRRKDELILRTNVFIGSTLPLFRIDIPYRTLEEFGLHPFRDFLSDYSVRSVRLASGFTSDLFRFATFWQNETYQVEGLATIASVLFPEDPLSLVVLPIWNVTENALQDIRRATRLSDPLFFDRDKGLGLLLLRDCPIENAQSVVSPNLGKKLSIPVDLPLTVRDFLESR</sequence>
<dbReference type="RefSeq" id="WP_014961544.1">
    <property type="nucleotide sequence ID" value="NZ_CP007243.1"/>
</dbReference>
<evidence type="ECO:0000313" key="1">
    <source>
        <dbReference type="EMBL" id="AIA31861.1"/>
    </source>
</evidence>